<name>A0ABN6VG47_9HYPH</name>
<accession>A0ABN6VG47</accession>
<dbReference type="Pfam" id="PF13202">
    <property type="entry name" value="EF-hand_5"/>
    <property type="match status" value="1"/>
</dbReference>
<dbReference type="PROSITE" id="PS50222">
    <property type="entry name" value="EF_HAND_2"/>
    <property type="match status" value="2"/>
</dbReference>
<dbReference type="EMBL" id="AP027142">
    <property type="protein sequence ID" value="BDV34354.1"/>
    <property type="molecule type" value="Genomic_DNA"/>
</dbReference>
<evidence type="ECO:0000259" key="2">
    <source>
        <dbReference type="PROSITE" id="PS50222"/>
    </source>
</evidence>
<feature type="domain" description="EF-hand" evidence="2">
    <location>
        <begin position="65"/>
        <end position="91"/>
    </location>
</feature>
<dbReference type="InterPro" id="IPR002048">
    <property type="entry name" value="EF_hand_dom"/>
</dbReference>
<feature type="chain" id="PRO_5046576110" description="EF-hand domain-containing protein" evidence="1">
    <location>
        <begin position="26"/>
        <end position="91"/>
    </location>
</feature>
<dbReference type="Proteomes" id="UP001317629">
    <property type="component" value="Chromosome"/>
</dbReference>
<gene>
    <name evidence="3" type="ORF">SS37A_18830</name>
</gene>
<keyword evidence="4" id="KW-1185">Reference proteome</keyword>
<reference evidence="3 4" key="1">
    <citation type="journal article" date="2023" name="Int. J. Syst. Evol. Microbiol.">
        <title>Methylocystis iwaonis sp. nov., a type II methane-oxidizing bacterium from surface soil of a rice paddy field in Japan, and emended description of the genus Methylocystis (ex Whittenbury et al. 1970) Bowman et al. 1993.</title>
        <authorList>
            <person name="Kaise H."/>
            <person name="Sawadogo J.B."/>
            <person name="Alam M.S."/>
            <person name="Ueno C."/>
            <person name="Dianou D."/>
            <person name="Shinjo R."/>
            <person name="Asakawa S."/>
        </authorList>
    </citation>
    <scope>NUCLEOTIDE SEQUENCE [LARGE SCALE GENOMIC DNA]</scope>
    <source>
        <strain evidence="3 4">SS37A-Re</strain>
    </source>
</reference>
<protein>
    <recommendedName>
        <fullName evidence="2">EF-hand domain-containing protein</fullName>
    </recommendedName>
</protein>
<feature type="domain" description="EF-hand" evidence="2">
    <location>
        <begin position="29"/>
        <end position="64"/>
    </location>
</feature>
<evidence type="ECO:0000313" key="4">
    <source>
        <dbReference type="Proteomes" id="UP001317629"/>
    </source>
</evidence>
<dbReference type="InterPro" id="IPR011992">
    <property type="entry name" value="EF-hand-dom_pair"/>
</dbReference>
<dbReference type="RefSeq" id="WP_281927506.1">
    <property type="nucleotide sequence ID" value="NZ_AP027142.1"/>
</dbReference>
<feature type="signal peptide" evidence="1">
    <location>
        <begin position="1"/>
        <end position="25"/>
    </location>
</feature>
<dbReference type="Gene3D" id="1.10.238.10">
    <property type="entry name" value="EF-hand"/>
    <property type="match status" value="1"/>
</dbReference>
<dbReference type="SUPFAM" id="SSF47473">
    <property type="entry name" value="EF-hand"/>
    <property type="match status" value="1"/>
</dbReference>
<evidence type="ECO:0000256" key="1">
    <source>
        <dbReference type="SAM" id="SignalP"/>
    </source>
</evidence>
<sequence length="91" mass="9428">MRKGYAGLSMAVGATIFIGLGAAQAQNAAQLAAMESKFAAADKDGDGKLTAEEAKAGMPRVSANFEKIDKGRKGFVTVEDIKDAMAVMMGK</sequence>
<keyword evidence="1" id="KW-0732">Signal</keyword>
<proteinExistence type="predicted"/>
<organism evidence="3 4">
    <name type="scientific">Methylocystis iwaonis</name>
    <dbReference type="NCBI Taxonomy" id="2885079"/>
    <lineage>
        <taxon>Bacteria</taxon>
        <taxon>Pseudomonadati</taxon>
        <taxon>Pseudomonadota</taxon>
        <taxon>Alphaproteobacteria</taxon>
        <taxon>Hyphomicrobiales</taxon>
        <taxon>Methylocystaceae</taxon>
        <taxon>Methylocystis</taxon>
    </lineage>
</organism>
<evidence type="ECO:0000313" key="3">
    <source>
        <dbReference type="EMBL" id="BDV34354.1"/>
    </source>
</evidence>